<accession>A0AAU9K5D9</accession>
<comment type="caution">
    <text evidence="2">The sequence shown here is derived from an EMBL/GenBank/DDBJ whole genome shotgun (WGS) entry which is preliminary data.</text>
</comment>
<dbReference type="EMBL" id="CAJZBQ010000054">
    <property type="protein sequence ID" value="CAG9332376.1"/>
    <property type="molecule type" value="Genomic_DNA"/>
</dbReference>
<sequence length="271" mass="31694">MKRENLQKLLIINWTKPKICNKMSTYYRMADEERKLAKTQGVVDYYESCSDKCCRCGRYKLTYDEIEALNQLRSRCKILYNKDNAAHTEMLKQLWRVTFPELEPPEDCISVKWKEIGFQGTDPGTDFRGAGIFGLQQILYLATHYPQEYKQFIESATDYSFCISALNVTHFYMYYFQLLENRAVGIPGLRRAALKPMKVFCGLNLLDSDAINEIFVAAVFKMHAEWQELKKTRKVNVMNFPTVIIRAVNYVEDILYTLPQDIAKFKQLAFN</sequence>
<dbReference type="InterPro" id="IPR050868">
    <property type="entry name" value="ELMO_domain-containing"/>
</dbReference>
<dbReference type="InterPro" id="IPR006816">
    <property type="entry name" value="ELMO_dom"/>
</dbReference>
<evidence type="ECO:0000259" key="1">
    <source>
        <dbReference type="PROSITE" id="PS51335"/>
    </source>
</evidence>
<name>A0AAU9K5D9_9CILI</name>
<keyword evidence="3" id="KW-1185">Reference proteome</keyword>
<reference evidence="2" key="1">
    <citation type="submission" date="2021-09" db="EMBL/GenBank/DDBJ databases">
        <authorList>
            <consortium name="AG Swart"/>
            <person name="Singh M."/>
            <person name="Singh A."/>
            <person name="Seah K."/>
            <person name="Emmerich C."/>
        </authorList>
    </citation>
    <scope>NUCLEOTIDE SEQUENCE</scope>
    <source>
        <strain evidence="2">ATCC30299</strain>
    </source>
</reference>
<evidence type="ECO:0000313" key="3">
    <source>
        <dbReference type="Proteomes" id="UP001162131"/>
    </source>
</evidence>
<dbReference type="PANTHER" id="PTHR12771">
    <property type="entry name" value="ENGULFMENT AND CELL MOTILITY"/>
    <property type="match status" value="1"/>
</dbReference>
<dbReference type="PROSITE" id="PS51335">
    <property type="entry name" value="ELMO"/>
    <property type="match status" value="1"/>
</dbReference>
<gene>
    <name evidence="2" type="ORF">BSTOLATCC_MIC55826</name>
</gene>
<dbReference type="Proteomes" id="UP001162131">
    <property type="component" value="Unassembled WGS sequence"/>
</dbReference>
<dbReference type="Pfam" id="PF04727">
    <property type="entry name" value="ELMO_CED12"/>
    <property type="match status" value="1"/>
</dbReference>
<evidence type="ECO:0000313" key="2">
    <source>
        <dbReference type="EMBL" id="CAG9332376.1"/>
    </source>
</evidence>
<proteinExistence type="predicted"/>
<dbReference type="AlphaFoldDB" id="A0AAU9K5D9"/>
<feature type="domain" description="ELMO" evidence="1">
    <location>
        <begin position="86"/>
        <end position="255"/>
    </location>
</feature>
<organism evidence="2 3">
    <name type="scientific">Blepharisma stoltei</name>
    <dbReference type="NCBI Taxonomy" id="1481888"/>
    <lineage>
        <taxon>Eukaryota</taxon>
        <taxon>Sar</taxon>
        <taxon>Alveolata</taxon>
        <taxon>Ciliophora</taxon>
        <taxon>Postciliodesmatophora</taxon>
        <taxon>Heterotrichea</taxon>
        <taxon>Heterotrichida</taxon>
        <taxon>Blepharismidae</taxon>
        <taxon>Blepharisma</taxon>
    </lineage>
</organism>
<protein>
    <recommendedName>
        <fullName evidence="1">ELMO domain-containing protein</fullName>
    </recommendedName>
</protein>